<accession>V6SJN4</accession>
<dbReference type="InterPro" id="IPR029033">
    <property type="entry name" value="His_PPase_superfam"/>
</dbReference>
<keyword evidence="2" id="KW-1185">Reference proteome</keyword>
<proteinExistence type="predicted"/>
<dbReference type="Proteomes" id="UP000018004">
    <property type="component" value="Unassembled WGS sequence"/>
</dbReference>
<dbReference type="CDD" id="cd07067">
    <property type="entry name" value="HP_PGM_like"/>
    <property type="match status" value="1"/>
</dbReference>
<dbReference type="Gene3D" id="3.40.50.1240">
    <property type="entry name" value="Phosphoglycerate mutase-like"/>
    <property type="match status" value="1"/>
</dbReference>
<dbReference type="STRING" id="1341181.FLJC2902T_24580"/>
<dbReference type="Pfam" id="PF00300">
    <property type="entry name" value="His_Phos_1"/>
    <property type="match status" value="1"/>
</dbReference>
<evidence type="ECO:0000313" key="1">
    <source>
        <dbReference type="EMBL" id="ESU26487.1"/>
    </source>
</evidence>
<dbReference type="InterPro" id="IPR013078">
    <property type="entry name" value="His_Pase_superF_clade-1"/>
</dbReference>
<dbReference type="SUPFAM" id="SSF53254">
    <property type="entry name" value="Phosphoglycerate mutase-like"/>
    <property type="match status" value="1"/>
</dbReference>
<dbReference type="PATRIC" id="fig|1341181.4.peg.2419"/>
<name>V6SJN4_9FLAO</name>
<dbReference type="AlphaFoldDB" id="V6SJN4"/>
<evidence type="ECO:0008006" key="3">
    <source>
        <dbReference type="Google" id="ProtNLM"/>
    </source>
</evidence>
<gene>
    <name evidence="1" type="ORF">FLJC2902T_24580</name>
</gene>
<organism evidence="1 2">
    <name type="scientific">Flavobacterium limnosediminis JC2902</name>
    <dbReference type="NCBI Taxonomy" id="1341181"/>
    <lineage>
        <taxon>Bacteria</taxon>
        <taxon>Pseudomonadati</taxon>
        <taxon>Bacteroidota</taxon>
        <taxon>Flavobacteriia</taxon>
        <taxon>Flavobacteriales</taxon>
        <taxon>Flavobacteriaceae</taxon>
        <taxon>Flavobacterium</taxon>
    </lineage>
</organism>
<reference evidence="1 2" key="1">
    <citation type="submission" date="2013-08" db="EMBL/GenBank/DDBJ databases">
        <title>Flavobacterium limnosediminis JC2902 genome sequencing.</title>
        <authorList>
            <person name="Lee K."/>
            <person name="Yi H."/>
            <person name="Park S."/>
            <person name="Chun J."/>
        </authorList>
    </citation>
    <scope>NUCLEOTIDE SEQUENCE [LARGE SCALE GENOMIC DNA]</scope>
    <source>
        <strain evidence="1 2">JC2902</strain>
    </source>
</reference>
<dbReference type="RefSeq" id="WP_023580021.1">
    <property type="nucleotide sequence ID" value="NZ_AVGG01000018.1"/>
</dbReference>
<comment type="caution">
    <text evidence="1">The sequence shown here is derived from an EMBL/GenBank/DDBJ whole genome shotgun (WGS) entry which is preliminary data.</text>
</comment>
<sequence>MSESSQFSKQTNESTVFYFIRHAEKEGNSSNPHLTEIGLKRAENWSRIFSEINFDLIYSTDYVRTIQTVTPVAHKNKKEIETYSFRNINMQQFRKDCIGKKVLIAGHMNTVPTLVNQLINQDIYPDIDEDNFGNLYIVTIVGEFITHQLLKLP</sequence>
<dbReference type="OrthoDB" id="3296006at2"/>
<dbReference type="EMBL" id="AVGG01000018">
    <property type="protein sequence ID" value="ESU26487.1"/>
    <property type="molecule type" value="Genomic_DNA"/>
</dbReference>
<dbReference type="eggNOG" id="COG0406">
    <property type="taxonomic scope" value="Bacteria"/>
</dbReference>
<evidence type="ECO:0000313" key="2">
    <source>
        <dbReference type="Proteomes" id="UP000018004"/>
    </source>
</evidence>
<protein>
    <recommendedName>
        <fullName evidence="3">Phosphoglycerate mutase</fullName>
    </recommendedName>
</protein>